<evidence type="ECO:0000256" key="3">
    <source>
        <dbReference type="ARBA" id="ARBA00012513"/>
    </source>
</evidence>
<keyword evidence="15 20" id="KW-0472">Membrane</keyword>
<dbReference type="GO" id="GO:0036498">
    <property type="term" value="P:IRE1-mediated unfolded protein response"/>
    <property type="evidence" value="ECO:0007669"/>
    <property type="project" value="EnsemblMetazoa"/>
</dbReference>
<dbReference type="GO" id="GO:0070059">
    <property type="term" value="P:intrinsic apoptotic signaling pathway in response to endoplasmic reticulum stress"/>
    <property type="evidence" value="ECO:0007669"/>
    <property type="project" value="TreeGrafter"/>
</dbReference>
<evidence type="ECO:0000259" key="23">
    <source>
        <dbReference type="PROSITE" id="PS51392"/>
    </source>
</evidence>
<dbReference type="InterPro" id="IPR038357">
    <property type="entry name" value="KEN_sf"/>
</dbReference>
<evidence type="ECO:0000256" key="2">
    <source>
        <dbReference type="ARBA" id="ARBA00004115"/>
    </source>
</evidence>
<keyword evidence="4" id="KW-0723">Serine/threonine-protein kinase</keyword>
<dbReference type="GO" id="GO:0051082">
    <property type="term" value="F:unfolded protein binding"/>
    <property type="evidence" value="ECO:0007669"/>
    <property type="project" value="TreeGrafter"/>
</dbReference>
<evidence type="ECO:0000256" key="11">
    <source>
        <dbReference type="ARBA" id="ARBA00022801"/>
    </source>
</evidence>
<evidence type="ECO:0000256" key="13">
    <source>
        <dbReference type="ARBA" id="ARBA00022840"/>
    </source>
</evidence>
<evidence type="ECO:0000259" key="22">
    <source>
        <dbReference type="PROSITE" id="PS50011"/>
    </source>
</evidence>
<keyword evidence="12" id="KW-0256">Endoplasmic reticulum</keyword>
<dbReference type="CDD" id="cd10422">
    <property type="entry name" value="RNase_Ire1"/>
    <property type="match status" value="1"/>
</dbReference>
<dbReference type="InterPro" id="IPR011009">
    <property type="entry name" value="Kinase-like_dom_sf"/>
</dbReference>
<keyword evidence="11" id="KW-0378">Hydrolase</keyword>
<keyword evidence="8 21" id="KW-0732">Signal</keyword>
<keyword evidence="13" id="KW-0067">ATP-binding</keyword>
<dbReference type="Gene3D" id="2.130.10.10">
    <property type="entry name" value="YVTN repeat-like/Quinoprotein amine dehydrogenase"/>
    <property type="match status" value="1"/>
</dbReference>
<keyword evidence="16" id="KW-0511">Multifunctional enzyme</keyword>
<evidence type="ECO:0000256" key="18">
    <source>
        <dbReference type="ARBA" id="ARBA00048679"/>
    </source>
</evidence>
<dbReference type="GO" id="GO:0016787">
    <property type="term" value="F:hydrolase activity"/>
    <property type="evidence" value="ECO:0007669"/>
    <property type="project" value="UniProtKB-KW"/>
</dbReference>
<dbReference type="PANTHER" id="PTHR13954:SF6">
    <property type="entry name" value="NON-SPECIFIC SERINE_THREONINE PROTEIN KINASE"/>
    <property type="match status" value="1"/>
</dbReference>
<dbReference type="GO" id="GO:0006397">
    <property type="term" value="P:mRNA processing"/>
    <property type="evidence" value="ECO:0007669"/>
    <property type="project" value="InterPro"/>
</dbReference>
<evidence type="ECO:0000256" key="19">
    <source>
        <dbReference type="SAM" id="MobiDB-lite"/>
    </source>
</evidence>
<dbReference type="SMART" id="SM00580">
    <property type="entry name" value="PUG"/>
    <property type="match status" value="1"/>
</dbReference>
<dbReference type="InterPro" id="IPR018391">
    <property type="entry name" value="PQQ_b-propeller_rpt"/>
</dbReference>
<evidence type="ECO:0000313" key="25">
    <source>
        <dbReference type="WBParaSite" id="Bm2688a.1"/>
    </source>
</evidence>
<dbReference type="PROSITE" id="PS50011">
    <property type="entry name" value="PROTEIN_KINASE_DOM"/>
    <property type="match status" value="1"/>
</dbReference>
<accession>A0A8L7SZ61</accession>
<keyword evidence="24" id="KW-1185">Reference proteome</keyword>
<evidence type="ECO:0000256" key="8">
    <source>
        <dbReference type="ARBA" id="ARBA00022729"/>
    </source>
</evidence>
<evidence type="ECO:0000256" key="1">
    <source>
        <dbReference type="ARBA" id="ARBA00001946"/>
    </source>
</evidence>
<keyword evidence="10" id="KW-0418">Kinase</keyword>
<dbReference type="FunFam" id="3.30.200.20:FF:000077">
    <property type="entry name" value="Putative Serine/threonine-protein kinase/endoribonuclease IRE1"/>
    <property type="match status" value="1"/>
</dbReference>
<evidence type="ECO:0000256" key="20">
    <source>
        <dbReference type="SAM" id="Phobius"/>
    </source>
</evidence>
<keyword evidence="6" id="KW-0808">Transferase</keyword>
<feature type="chain" id="PRO_5035467991" description="non-specific serine/threonine protein kinase" evidence="21">
    <location>
        <begin position="26"/>
        <end position="983"/>
    </location>
</feature>
<dbReference type="Pfam" id="PF06479">
    <property type="entry name" value="Ribonuc_2-5A"/>
    <property type="match status" value="1"/>
</dbReference>
<dbReference type="InterPro" id="IPR000719">
    <property type="entry name" value="Prot_kinase_dom"/>
</dbReference>
<feature type="compositionally biased region" description="Basic residues" evidence="19">
    <location>
        <begin position="972"/>
        <end position="983"/>
    </location>
</feature>
<feature type="region of interest" description="Disordered" evidence="19">
    <location>
        <begin position="917"/>
        <end position="951"/>
    </location>
</feature>
<dbReference type="PROSITE" id="PS51392">
    <property type="entry name" value="KEN"/>
    <property type="match status" value="1"/>
</dbReference>
<evidence type="ECO:0000256" key="21">
    <source>
        <dbReference type="SAM" id="SignalP"/>
    </source>
</evidence>
<dbReference type="GO" id="GO:0005524">
    <property type="term" value="F:ATP binding"/>
    <property type="evidence" value="ECO:0007669"/>
    <property type="project" value="UniProtKB-KW"/>
</dbReference>
<dbReference type="InterPro" id="IPR015943">
    <property type="entry name" value="WD40/YVTN_repeat-like_dom_sf"/>
</dbReference>
<proteinExistence type="predicted"/>
<dbReference type="GO" id="GO:0043025">
    <property type="term" value="C:neuronal cell body"/>
    <property type="evidence" value="ECO:0007669"/>
    <property type="project" value="EnsemblMetazoa"/>
</dbReference>
<dbReference type="GO" id="GO:1990604">
    <property type="term" value="C:IRE1-TRAF2-ASK1 complex"/>
    <property type="evidence" value="ECO:0007669"/>
    <property type="project" value="TreeGrafter"/>
</dbReference>
<dbReference type="FunFam" id="1.20.1440.180:FF:000001">
    <property type="entry name" value="Serine/threonine-protein kinase/endoribonuclease IRE1"/>
    <property type="match status" value="1"/>
</dbReference>
<feature type="transmembrane region" description="Helical" evidence="20">
    <location>
        <begin position="432"/>
        <end position="452"/>
    </location>
</feature>
<dbReference type="GO" id="GO:0002119">
    <property type="term" value="P:nematode larval development"/>
    <property type="evidence" value="ECO:0007669"/>
    <property type="project" value="EnsemblMetazoa"/>
</dbReference>
<dbReference type="WBParaSite" id="Bm2688a.1">
    <property type="protein sequence ID" value="Bm2688a.1"/>
    <property type="gene ID" value="WBGene00222949"/>
</dbReference>
<dbReference type="Pfam" id="PF00069">
    <property type="entry name" value="Pkinase"/>
    <property type="match status" value="1"/>
</dbReference>
<dbReference type="GO" id="GO:0045944">
    <property type="term" value="P:positive regulation of transcription by RNA polymerase II"/>
    <property type="evidence" value="ECO:0007669"/>
    <property type="project" value="EnsemblMetazoa"/>
</dbReference>
<dbReference type="GO" id="GO:0004521">
    <property type="term" value="F:RNA endonuclease activity"/>
    <property type="evidence" value="ECO:0007669"/>
    <property type="project" value="EnsemblMetazoa"/>
</dbReference>
<feature type="domain" description="KEN" evidence="23">
    <location>
        <begin position="761"/>
        <end position="889"/>
    </location>
</feature>
<comment type="cofactor">
    <cofactor evidence="1">
        <name>Mg(2+)</name>
        <dbReference type="ChEBI" id="CHEBI:18420"/>
    </cofactor>
</comment>
<protein>
    <recommendedName>
        <fullName evidence="3">non-specific serine/threonine protein kinase</fullName>
        <ecNumber evidence="3">2.7.11.1</ecNumber>
    </recommendedName>
</protein>
<evidence type="ECO:0000256" key="16">
    <source>
        <dbReference type="ARBA" id="ARBA00023268"/>
    </source>
</evidence>
<dbReference type="GO" id="GO:0004674">
    <property type="term" value="F:protein serine/threonine kinase activity"/>
    <property type="evidence" value="ECO:0007669"/>
    <property type="project" value="UniProtKB-KW"/>
</dbReference>
<dbReference type="EC" id="2.7.11.1" evidence="3"/>
<dbReference type="SUPFAM" id="SSF50998">
    <property type="entry name" value="Quinoprotein alcohol dehydrogenase-like"/>
    <property type="match status" value="1"/>
</dbReference>
<comment type="catalytic activity">
    <reaction evidence="18">
        <text>L-seryl-[protein] + ATP = O-phospho-L-seryl-[protein] + ADP + H(+)</text>
        <dbReference type="Rhea" id="RHEA:17989"/>
        <dbReference type="Rhea" id="RHEA-COMP:9863"/>
        <dbReference type="Rhea" id="RHEA-COMP:11604"/>
        <dbReference type="ChEBI" id="CHEBI:15378"/>
        <dbReference type="ChEBI" id="CHEBI:29999"/>
        <dbReference type="ChEBI" id="CHEBI:30616"/>
        <dbReference type="ChEBI" id="CHEBI:83421"/>
        <dbReference type="ChEBI" id="CHEBI:456216"/>
        <dbReference type="EC" id="2.7.11.1"/>
    </reaction>
</comment>
<reference evidence="24" key="1">
    <citation type="journal article" date="2007" name="Science">
        <title>Draft genome of the filarial nematode parasite Brugia malayi.</title>
        <authorList>
            <person name="Ghedin E."/>
            <person name="Wang S."/>
            <person name="Spiro D."/>
            <person name="Caler E."/>
            <person name="Zhao Q."/>
            <person name="Crabtree J."/>
            <person name="Allen J.E."/>
            <person name="Delcher A.L."/>
            <person name="Guiliano D.B."/>
            <person name="Miranda-Saavedra D."/>
            <person name="Angiuoli S.V."/>
            <person name="Creasy T."/>
            <person name="Amedeo P."/>
            <person name="Haas B."/>
            <person name="El-Sayed N.M."/>
            <person name="Wortman J.R."/>
            <person name="Feldblyum T."/>
            <person name="Tallon L."/>
            <person name="Schatz M."/>
            <person name="Shumway M."/>
            <person name="Koo H."/>
            <person name="Salzberg S.L."/>
            <person name="Schobel S."/>
            <person name="Pertea M."/>
            <person name="Pop M."/>
            <person name="White O."/>
            <person name="Barton G.J."/>
            <person name="Carlow C.K."/>
            <person name="Crawford M.J."/>
            <person name="Daub J."/>
            <person name="Dimmic M.W."/>
            <person name="Estes C.F."/>
            <person name="Foster J.M."/>
            <person name="Ganatra M."/>
            <person name="Gregory W.F."/>
            <person name="Johnson N.M."/>
            <person name="Jin J."/>
            <person name="Komuniecki R."/>
            <person name="Korf I."/>
            <person name="Kumar S."/>
            <person name="Laney S."/>
            <person name="Li B.W."/>
            <person name="Li W."/>
            <person name="Lindblom T.H."/>
            <person name="Lustigman S."/>
            <person name="Ma D."/>
            <person name="Maina C.V."/>
            <person name="Martin D.M."/>
            <person name="McCarter J.P."/>
            <person name="McReynolds L."/>
            <person name="Mitreva M."/>
            <person name="Nutman T.B."/>
            <person name="Parkinson J."/>
            <person name="Peregrin-Alvarez J.M."/>
            <person name="Poole C."/>
            <person name="Ren Q."/>
            <person name="Saunders L."/>
            <person name="Sluder A.E."/>
            <person name="Smith K."/>
            <person name="Stanke M."/>
            <person name="Unnasch T.R."/>
            <person name="Ware J."/>
            <person name="Wei A.D."/>
            <person name="Weil G."/>
            <person name="Williams D.J."/>
            <person name="Zhang Y."/>
            <person name="Williams S.A."/>
            <person name="Fraser-Liggett C."/>
            <person name="Slatko B."/>
            <person name="Blaxter M.L."/>
            <person name="Scott A.L."/>
        </authorList>
    </citation>
    <scope>NUCLEOTIDE SEQUENCE</scope>
    <source>
        <strain evidence="24">FR3</strain>
    </source>
</reference>
<dbReference type="Gene3D" id="1.20.1440.180">
    <property type="entry name" value="KEN domain"/>
    <property type="match status" value="1"/>
</dbReference>
<evidence type="ECO:0000256" key="17">
    <source>
        <dbReference type="ARBA" id="ARBA00047899"/>
    </source>
</evidence>
<keyword evidence="9" id="KW-0547">Nucleotide-binding</keyword>
<evidence type="ECO:0000313" key="24">
    <source>
        <dbReference type="Proteomes" id="UP000006672"/>
    </source>
</evidence>
<dbReference type="SMART" id="SM00220">
    <property type="entry name" value="S_TKc"/>
    <property type="match status" value="1"/>
</dbReference>
<dbReference type="PANTHER" id="PTHR13954">
    <property type="entry name" value="IRE1-RELATED"/>
    <property type="match status" value="1"/>
</dbReference>
<evidence type="ECO:0000256" key="12">
    <source>
        <dbReference type="ARBA" id="ARBA00022824"/>
    </source>
</evidence>
<evidence type="ECO:0000256" key="14">
    <source>
        <dbReference type="ARBA" id="ARBA00022989"/>
    </source>
</evidence>
<evidence type="ECO:0000256" key="10">
    <source>
        <dbReference type="ARBA" id="ARBA00022777"/>
    </source>
</evidence>
<name>A0A8L7SZ61_BRUMA</name>
<dbReference type="InterPro" id="IPR010513">
    <property type="entry name" value="KEN_dom"/>
</dbReference>
<evidence type="ECO:0000256" key="15">
    <source>
        <dbReference type="ARBA" id="ARBA00023136"/>
    </source>
</evidence>
<comment type="subcellular location">
    <subcellularLocation>
        <location evidence="2">Endoplasmic reticulum membrane</location>
        <topology evidence="2">Single-pass type I membrane protein</topology>
    </subcellularLocation>
</comment>
<feature type="domain" description="Protein kinase" evidence="22">
    <location>
        <begin position="501"/>
        <end position="758"/>
    </location>
</feature>
<evidence type="ECO:0000256" key="5">
    <source>
        <dbReference type="ARBA" id="ARBA00022553"/>
    </source>
</evidence>
<dbReference type="Gene3D" id="3.30.200.20">
    <property type="entry name" value="Phosphorylase Kinase, domain 1"/>
    <property type="match status" value="1"/>
</dbReference>
<organism evidence="24 25">
    <name type="scientific">Brugia malayi</name>
    <name type="common">Filarial nematode worm</name>
    <dbReference type="NCBI Taxonomy" id="6279"/>
    <lineage>
        <taxon>Eukaryota</taxon>
        <taxon>Metazoa</taxon>
        <taxon>Ecdysozoa</taxon>
        <taxon>Nematoda</taxon>
        <taxon>Chromadorea</taxon>
        <taxon>Rhabditida</taxon>
        <taxon>Spirurina</taxon>
        <taxon>Spiruromorpha</taxon>
        <taxon>Filarioidea</taxon>
        <taxon>Onchocercidae</taxon>
        <taxon>Brugia</taxon>
    </lineage>
</organism>
<dbReference type="SMART" id="SM00564">
    <property type="entry name" value="PQQ"/>
    <property type="match status" value="4"/>
</dbReference>
<evidence type="ECO:0000256" key="6">
    <source>
        <dbReference type="ARBA" id="ARBA00022679"/>
    </source>
</evidence>
<dbReference type="Gene3D" id="1.10.510.10">
    <property type="entry name" value="Transferase(Phosphotransferase) domain 1"/>
    <property type="match status" value="1"/>
</dbReference>
<dbReference type="CDD" id="cd09769">
    <property type="entry name" value="Luminal_IRE1"/>
    <property type="match status" value="1"/>
</dbReference>
<keyword evidence="5" id="KW-0597">Phosphoprotein</keyword>
<dbReference type="AlphaFoldDB" id="A0A8L7SZ61"/>
<sequence length="983" mass="112401">MYIIKRDMHNLFALFLILIASESVAKVKDIVQSHSSTIVGGTLLVSTIDGYLKGIDFHSGEVKWSLKEDPVLISPKTIRHGFTFIPDPQDGGLYILKDGQLKKLPYSIPQLVAASPCRTMDGVLYAGSKKDVWLEIDSTKGIKLGELSQSQTNSQCPLNKNTSILIGRSEYKLTMVDPENRDRRWNATYTDYSNHLLPADPSYPFQHFTSTVGGRLLAVNAAEGSVAWELDVGNTVVAMYILQNDGLHRLPYTVIGKETLEEFVKHSAQNGVQAWINDVYQARSVEETSRSLFQTLYVGENTYGLFALPAFIDSRTITVVPKYLGPPLLEGPLPVVVENEDPQTQINPSTHRVALINLDIAKITHKTVDGEFLVLGYHEPPQLTQSQLIPQRIIRHQRYPSLSFVTTDMQTEEIPAQTAKSDEYALWRNNHLVIVIVISFTTLFAIACWFFMEKLRNYEQENSPEQRTNYAQTSKNFGNFLYARQLQRLPHGWLQTGNIMYNPEDRLGHGCEGTVVFRGKFDGREVAVKRVIADIRLADREVDLLRESDAHRNVIRYFCMESDSNFRYIALELCDYSLFDYVERKEIREQCPLIPLEILHQATEGLAYLHSINIVHRDMKPQNVLLSRGTRQDSVRALISDFGLCKRLQAGRNSLSRKSGLIGTDGWVAPEALISDASITCAVDVFSLGCIYYYVLTNGSHPFGDELKRQANIMQGEYSLKLLNMTGNLMAVALIESMLRRDPLLRPVSATLAIHPFFWNKERQLRFFMDVSDRIEKLSEHSFLLRRIEENARSAIGFNWRQAICPVLAVDLRKFRTYKGNKVRDLLRAMRNKKHHYQELPTEVQQSLGQVPDQFVTYFTDRFPQLLQHTYDAMICCANEHAFSRYYSEEARKKADEFVAEMAASEIKESELDRQEVEFENKKRESISRLDDKETETVDEENPDGKITTDISLQEVEIVTAEDPTAIVDNRRNRKRRKRPKHY</sequence>
<keyword evidence="7 20" id="KW-0812">Transmembrane</keyword>
<dbReference type="Proteomes" id="UP000006672">
    <property type="component" value="Unassembled WGS sequence"/>
</dbReference>
<evidence type="ECO:0000256" key="9">
    <source>
        <dbReference type="ARBA" id="ARBA00022741"/>
    </source>
</evidence>
<dbReference type="InterPro" id="IPR045133">
    <property type="entry name" value="IRE1/2-like"/>
</dbReference>
<feature type="signal peptide" evidence="21">
    <location>
        <begin position="1"/>
        <end position="25"/>
    </location>
</feature>
<comment type="catalytic activity">
    <reaction evidence="17">
        <text>L-threonyl-[protein] + ATP = O-phospho-L-threonyl-[protein] + ADP + H(+)</text>
        <dbReference type="Rhea" id="RHEA:46608"/>
        <dbReference type="Rhea" id="RHEA-COMP:11060"/>
        <dbReference type="Rhea" id="RHEA-COMP:11605"/>
        <dbReference type="ChEBI" id="CHEBI:15378"/>
        <dbReference type="ChEBI" id="CHEBI:30013"/>
        <dbReference type="ChEBI" id="CHEBI:30616"/>
        <dbReference type="ChEBI" id="CHEBI:61977"/>
        <dbReference type="ChEBI" id="CHEBI:456216"/>
        <dbReference type="EC" id="2.7.11.1"/>
    </reaction>
</comment>
<dbReference type="PROSITE" id="PS00108">
    <property type="entry name" value="PROTEIN_KINASE_ST"/>
    <property type="match status" value="1"/>
</dbReference>
<evidence type="ECO:0000256" key="4">
    <source>
        <dbReference type="ARBA" id="ARBA00022527"/>
    </source>
</evidence>
<feature type="compositionally biased region" description="Basic and acidic residues" evidence="19">
    <location>
        <begin position="917"/>
        <end position="936"/>
    </location>
</feature>
<feature type="region of interest" description="Disordered" evidence="19">
    <location>
        <begin position="964"/>
        <end position="983"/>
    </location>
</feature>
<dbReference type="SUPFAM" id="SSF56112">
    <property type="entry name" value="Protein kinase-like (PK-like)"/>
    <property type="match status" value="1"/>
</dbReference>
<reference evidence="25" key="2">
    <citation type="submission" date="2022-04" db="UniProtKB">
        <authorList>
            <consortium name="WormBaseParasite"/>
        </authorList>
    </citation>
    <scope>IDENTIFICATION</scope>
</reference>
<evidence type="ECO:0000256" key="7">
    <source>
        <dbReference type="ARBA" id="ARBA00022692"/>
    </source>
</evidence>
<dbReference type="InterPro" id="IPR008271">
    <property type="entry name" value="Ser/Thr_kinase_AS"/>
</dbReference>
<dbReference type="InterPro" id="IPR011047">
    <property type="entry name" value="Quinoprotein_ADH-like_sf"/>
</dbReference>
<keyword evidence="14 20" id="KW-1133">Transmembrane helix</keyword>